<accession>A0A9D0ZAT6</accession>
<dbReference type="Proteomes" id="UP000886887">
    <property type="component" value="Unassembled WGS sequence"/>
</dbReference>
<evidence type="ECO:0000313" key="1">
    <source>
        <dbReference type="EMBL" id="HIQ71130.1"/>
    </source>
</evidence>
<organism evidence="1 2">
    <name type="scientific">Candidatus Onthenecus intestinigallinarum</name>
    <dbReference type="NCBI Taxonomy" id="2840875"/>
    <lineage>
        <taxon>Bacteria</taxon>
        <taxon>Bacillati</taxon>
        <taxon>Bacillota</taxon>
        <taxon>Clostridia</taxon>
        <taxon>Eubacteriales</taxon>
        <taxon>Candidatus Onthenecus</taxon>
    </lineage>
</organism>
<reference evidence="1" key="1">
    <citation type="submission" date="2020-10" db="EMBL/GenBank/DDBJ databases">
        <authorList>
            <person name="Gilroy R."/>
        </authorList>
    </citation>
    <scope>NUCLEOTIDE SEQUENCE</scope>
    <source>
        <strain evidence="1">ChiSxjej2B14-6234</strain>
    </source>
</reference>
<sequence length="56" mass="6594">MDEHTDLYDLLADDREARDLFRSLPDYIQGAVQQRAGELRTGKAFRDFVKKHYPKP</sequence>
<name>A0A9D0ZAT6_9FIRM</name>
<evidence type="ECO:0000313" key="2">
    <source>
        <dbReference type="Proteomes" id="UP000886887"/>
    </source>
</evidence>
<dbReference type="EMBL" id="DVFJ01000008">
    <property type="protein sequence ID" value="HIQ71130.1"/>
    <property type="molecule type" value="Genomic_DNA"/>
</dbReference>
<comment type="caution">
    <text evidence="1">The sequence shown here is derived from an EMBL/GenBank/DDBJ whole genome shotgun (WGS) entry which is preliminary data.</text>
</comment>
<reference evidence="1" key="2">
    <citation type="journal article" date="2021" name="PeerJ">
        <title>Extensive microbial diversity within the chicken gut microbiome revealed by metagenomics and culture.</title>
        <authorList>
            <person name="Gilroy R."/>
            <person name="Ravi A."/>
            <person name="Getino M."/>
            <person name="Pursley I."/>
            <person name="Horton D.L."/>
            <person name="Alikhan N.F."/>
            <person name="Baker D."/>
            <person name="Gharbi K."/>
            <person name="Hall N."/>
            <person name="Watson M."/>
            <person name="Adriaenssens E.M."/>
            <person name="Foster-Nyarko E."/>
            <person name="Jarju S."/>
            <person name="Secka A."/>
            <person name="Antonio M."/>
            <person name="Oren A."/>
            <person name="Chaudhuri R.R."/>
            <person name="La Ragione R."/>
            <person name="Hildebrand F."/>
            <person name="Pallen M.J."/>
        </authorList>
    </citation>
    <scope>NUCLEOTIDE SEQUENCE</scope>
    <source>
        <strain evidence="1">ChiSxjej2B14-6234</strain>
    </source>
</reference>
<protein>
    <submittedName>
        <fullName evidence="1">Uncharacterized protein</fullName>
    </submittedName>
</protein>
<dbReference type="AlphaFoldDB" id="A0A9D0ZAT6"/>
<proteinExistence type="predicted"/>
<gene>
    <name evidence="1" type="ORF">IAB73_02825</name>
</gene>